<feature type="region of interest" description="Disordered" evidence="5">
    <location>
        <begin position="205"/>
        <end position="227"/>
    </location>
</feature>
<proteinExistence type="predicted"/>
<evidence type="ECO:0000256" key="3">
    <source>
        <dbReference type="ARBA" id="ARBA00022989"/>
    </source>
</evidence>
<evidence type="ECO:0000256" key="5">
    <source>
        <dbReference type="SAM" id="MobiDB-lite"/>
    </source>
</evidence>
<sequence>MLIWALSGVFLGNYNIGVNVAVALIVQPQLFSFIAYICLAQELYYGSPQWSRWKAVAMFVFLCIFSAGLEIALLFAYWAAERNGNMRAVEFFGVLPVVSILIGFLPQYFQIARERRVEGISHLFLCMDFFGSIFSCISLAFRSEIDALTIVNYAGVALFDLGIFSLYYIFKFWNARKAKQSSDKDQMTPSPTITVSYNQSDDVAEKGLSTCPENNNTTDHPSTKQHS</sequence>
<dbReference type="OrthoDB" id="407617at2759"/>
<evidence type="ECO:0000256" key="4">
    <source>
        <dbReference type="ARBA" id="ARBA00023136"/>
    </source>
</evidence>
<evidence type="ECO:0000256" key="6">
    <source>
        <dbReference type="SAM" id="Phobius"/>
    </source>
</evidence>
<dbReference type="GO" id="GO:0016020">
    <property type="term" value="C:membrane"/>
    <property type="evidence" value="ECO:0007669"/>
    <property type="project" value="UniProtKB-SubCell"/>
</dbReference>
<evidence type="ECO:0000256" key="1">
    <source>
        <dbReference type="ARBA" id="ARBA00004141"/>
    </source>
</evidence>
<evidence type="ECO:0008006" key="8">
    <source>
        <dbReference type="Google" id="ProtNLM"/>
    </source>
</evidence>
<dbReference type="Pfam" id="PF04193">
    <property type="entry name" value="PQ-loop"/>
    <property type="match status" value="1"/>
</dbReference>
<comment type="subcellular location">
    <subcellularLocation>
        <location evidence="1">Membrane</location>
        <topology evidence="1">Multi-pass membrane protein</topology>
    </subcellularLocation>
</comment>
<name>A0A077WPM2_9FUNG</name>
<accession>A0A077WPM2</accession>
<feature type="transmembrane region" description="Helical" evidence="6">
    <location>
        <begin position="20"/>
        <end position="44"/>
    </location>
</feature>
<evidence type="ECO:0000313" key="7">
    <source>
        <dbReference type="EMBL" id="CDS09365.1"/>
    </source>
</evidence>
<dbReference type="Gene3D" id="1.20.1280.290">
    <property type="match status" value="1"/>
</dbReference>
<protein>
    <recommendedName>
        <fullName evidence="8">PQ loop repeat protein</fullName>
    </recommendedName>
</protein>
<feature type="transmembrane region" description="Helical" evidence="6">
    <location>
        <begin position="121"/>
        <end position="141"/>
    </location>
</feature>
<feature type="compositionally biased region" description="Polar residues" evidence="5">
    <location>
        <begin position="211"/>
        <end position="220"/>
    </location>
</feature>
<gene>
    <name evidence="7" type="ORF">LRAMOSA10725</name>
</gene>
<keyword evidence="2 6" id="KW-0812">Transmembrane</keyword>
<evidence type="ECO:0000256" key="2">
    <source>
        <dbReference type="ARBA" id="ARBA00022692"/>
    </source>
</evidence>
<feature type="transmembrane region" description="Helical" evidence="6">
    <location>
        <begin position="56"/>
        <end position="79"/>
    </location>
</feature>
<keyword evidence="3 6" id="KW-1133">Transmembrane helix</keyword>
<feature type="transmembrane region" description="Helical" evidence="6">
    <location>
        <begin position="91"/>
        <end position="109"/>
    </location>
</feature>
<organism evidence="7">
    <name type="scientific">Lichtheimia ramosa</name>
    <dbReference type="NCBI Taxonomy" id="688394"/>
    <lineage>
        <taxon>Eukaryota</taxon>
        <taxon>Fungi</taxon>
        <taxon>Fungi incertae sedis</taxon>
        <taxon>Mucoromycota</taxon>
        <taxon>Mucoromycotina</taxon>
        <taxon>Mucoromycetes</taxon>
        <taxon>Mucorales</taxon>
        <taxon>Lichtheimiaceae</taxon>
        <taxon>Lichtheimia</taxon>
    </lineage>
</organism>
<dbReference type="AlphaFoldDB" id="A0A077WPM2"/>
<dbReference type="EMBL" id="LK023331">
    <property type="protein sequence ID" value="CDS09365.1"/>
    <property type="molecule type" value="Genomic_DNA"/>
</dbReference>
<dbReference type="SMART" id="SM00679">
    <property type="entry name" value="CTNS"/>
    <property type="match status" value="1"/>
</dbReference>
<feature type="transmembrane region" description="Helical" evidence="6">
    <location>
        <begin position="147"/>
        <end position="170"/>
    </location>
</feature>
<reference evidence="7" key="1">
    <citation type="journal article" date="2014" name="Genome Announc.">
        <title>De novo whole-genome sequence and genome annotation of Lichtheimia ramosa.</title>
        <authorList>
            <person name="Linde J."/>
            <person name="Schwartze V."/>
            <person name="Binder U."/>
            <person name="Lass-Florl C."/>
            <person name="Voigt K."/>
            <person name="Horn F."/>
        </authorList>
    </citation>
    <scope>NUCLEOTIDE SEQUENCE</scope>
    <source>
        <strain evidence="7">JMRC FSU:6197</strain>
    </source>
</reference>
<keyword evidence="4 6" id="KW-0472">Membrane</keyword>
<dbReference type="InterPro" id="IPR006603">
    <property type="entry name" value="PQ-loop_rpt"/>
</dbReference>